<reference evidence="8 9" key="1">
    <citation type="journal article" date="2015" name="Genome Announc.">
        <title>Complete Genome Sequences of Evolved Arsenate-Resistant Metallosphaera sedula Strains.</title>
        <authorList>
            <person name="Ai C."/>
            <person name="McCarthy S."/>
            <person name="Schackwitz W."/>
            <person name="Martin J."/>
            <person name="Lipzen A."/>
            <person name="Blum P."/>
        </authorList>
    </citation>
    <scope>NUCLEOTIDE SEQUENCE [LARGE SCALE GENOMIC DNA]</scope>
    <source>
        <strain evidence="4 9">ARS120-1</strain>
        <strain evidence="5 8">ARS120-2</strain>
        <strain evidence="2 11">ARS50-1</strain>
        <strain evidence="3 10">ARS50-2</strain>
    </source>
</reference>
<evidence type="ECO:0000313" key="8">
    <source>
        <dbReference type="Proteomes" id="UP000061362"/>
    </source>
</evidence>
<evidence type="ECO:0000313" key="6">
    <source>
        <dbReference type="EMBL" id="AKV83389.1"/>
    </source>
</evidence>
<sequence length="153" mass="17461">MSESISLPLTIREATRGDIEGVYRLYQSLTPEDLYMRFFSFHRVSHEEIEQLFSRQDHITLLAEIDGEIVGEATLYDDGEFSVAVKPNQRRGGIGTELVAELIRRAKKMGISKVKFYTLPENYPMIRIGKKLGFKLEYDEDQVKGVLELGQGS</sequence>
<dbReference type="EMBL" id="CP012176">
    <property type="protein sequence ID" value="AKV83389.1"/>
    <property type="molecule type" value="Genomic_DNA"/>
</dbReference>
<dbReference type="Proteomes" id="UP000062475">
    <property type="component" value="Chromosome"/>
</dbReference>
<dbReference type="GO" id="GO:0016747">
    <property type="term" value="F:acyltransferase activity, transferring groups other than amino-acyl groups"/>
    <property type="evidence" value="ECO:0007669"/>
    <property type="project" value="InterPro"/>
</dbReference>
<dbReference type="Proteomes" id="UP000056255">
    <property type="component" value="Chromosome"/>
</dbReference>
<dbReference type="CDD" id="cd04301">
    <property type="entry name" value="NAT_SF"/>
    <property type="match status" value="1"/>
</dbReference>
<reference evidence="6 7" key="2">
    <citation type="submission" date="2015-07" db="EMBL/GenBank/DDBJ databases">
        <title>Physiological, transcriptional responses and genome re-sequencing of acid resistant extremely thermoacidophilic Metallosphaera sedula SARC-M1.</title>
        <authorList>
            <person name="Ai C."/>
            <person name="McCarthy S."/>
            <person name="Eckrich V."/>
            <person name="Rudrappa D."/>
            <person name="Qiu G."/>
            <person name="Blum P."/>
        </authorList>
    </citation>
    <scope>NUCLEOTIDE SEQUENCE [LARGE SCALE GENOMIC DNA]</scope>
    <source>
        <strain evidence="6 7">SARC-M1</strain>
    </source>
</reference>
<dbReference type="PANTHER" id="PTHR43617">
    <property type="entry name" value="L-AMINO ACID N-ACETYLTRANSFERASE"/>
    <property type="match status" value="1"/>
</dbReference>
<dbReference type="InterPro" id="IPR016181">
    <property type="entry name" value="Acyl_CoA_acyltransferase"/>
</dbReference>
<dbReference type="Pfam" id="PF00583">
    <property type="entry name" value="Acetyltransf_1"/>
    <property type="match status" value="1"/>
</dbReference>
<gene>
    <name evidence="2" type="ORF">MsedA_1430</name>
    <name evidence="3" type="ORF">MsedB_1432</name>
    <name evidence="4" type="ORF">MsedC_1430</name>
    <name evidence="5" type="ORF">MsedD_1431</name>
    <name evidence="6" type="ORF">MsedE_1436</name>
</gene>
<evidence type="ECO:0000313" key="3">
    <source>
        <dbReference type="EMBL" id="AKV76654.1"/>
    </source>
</evidence>
<dbReference type="RefSeq" id="WP_048060097.1">
    <property type="nucleotide sequence ID" value="NZ_CP008822.1"/>
</dbReference>
<name>A0A0K1T8W1_9CREN</name>
<evidence type="ECO:0000313" key="10">
    <source>
        <dbReference type="Proteomes" id="UP000062475"/>
    </source>
</evidence>
<evidence type="ECO:0000313" key="11">
    <source>
        <dbReference type="Proteomes" id="UP000068832"/>
    </source>
</evidence>
<dbReference type="Proteomes" id="UP000062398">
    <property type="component" value="Chromosome"/>
</dbReference>
<proteinExistence type="predicted"/>
<dbReference type="PATRIC" id="fig|43687.5.peg.1533"/>
<evidence type="ECO:0000313" key="5">
    <source>
        <dbReference type="EMBL" id="AKV81151.1"/>
    </source>
</evidence>
<dbReference type="OrthoDB" id="43754at2157"/>
<dbReference type="EMBL" id="CP012174">
    <property type="protein sequence ID" value="AKV78906.1"/>
    <property type="molecule type" value="Genomic_DNA"/>
</dbReference>
<evidence type="ECO:0000313" key="4">
    <source>
        <dbReference type="EMBL" id="AKV78906.1"/>
    </source>
</evidence>
<dbReference type="EMBL" id="CP012175">
    <property type="protein sequence ID" value="AKV81151.1"/>
    <property type="molecule type" value="Genomic_DNA"/>
</dbReference>
<organism evidence="6 7">
    <name type="scientific">Metallosphaera sedula</name>
    <dbReference type="NCBI Taxonomy" id="43687"/>
    <lineage>
        <taxon>Archaea</taxon>
        <taxon>Thermoproteota</taxon>
        <taxon>Thermoprotei</taxon>
        <taxon>Sulfolobales</taxon>
        <taxon>Sulfolobaceae</taxon>
        <taxon>Metallosphaera</taxon>
    </lineage>
</organism>
<evidence type="ECO:0000313" key="7">
    <source>
        <dbReference type="Proteomes" id="UP000056255"/>
    </source>
</evidence>
<keyword evidence="6" id="KW-0808">Transferase</keyword>
<dbReference type="Proteomes" id="UP000068832">
    <property type="component" value="Chromosome"/>
</dbReference>
<dbReference type="AlphaFoldDB" id="A0A0K1T8W1"/>
<dbReference type="PROSITE" id="PS51186">
    <property type="entry name" value="GNAT"/>
    <property type="match status" value="1"/>
</dbReference>
<dbReference type="EMBL" id="CP012173">
    <property type="protein sequence ID" value="AKV76654.1"/>
    <property type="molecule type" value="Genomic_DNA"/>
</dbReference>
<dbReference type="InterPro" id="IPR050276">
    <property type="entry name" value="MshD_Acetyltransferase"/>
</dbReference>
<dbReference type="Proteomes" id="UP000061362">
    <property type="component" value="Chromosome"/>
</dbReference>
<protein>
    <submittedName>
        <fullName evidence="6">GCN5 family acetyltransferase</fullName>
    </submittedName>
</protein>
<evidence type="ECO:0000313" key="2">
    <source>
        <dbReference type="EMBL" id="AKV74415.1"/>
    </source>
</evidence>
<dbReference type="EMBL" id="CP012172">
    <property type="protein sequence ID" value="AKV74415.1"/>
    <property type="molecule type" value="Genomic_DNA"/>
</dbReference>
<dbReference type="SUPFAM" id="SSF55729">
    <property type="entry name" value="Acyl-CoA N-acyltransferases (Nat)"/>
    <property type="match status" value="1"/>
</dbReference>
<evidence type="ECO:0000313" key="9">
    <source>
        <dbReference type="Proteomes" id="UP000062398"/>
    </source>
</evidence>
<evidence type="ECO:0000259" key="1">
    <source>
        <dbReference type="PROSITE" id="PS51186"/>
    </source>
</evidence>
<dbReference type="GeneID" id="91755912"/>
<feature type="domain" description="N-acetyltransferase" evidence="1">
    <location>
        <begin position="9"/>
        <end position="152"/>
    </location>
</feature>
<accession>A0A0K1T8W1</accession>
<dbReference type="InterPro" id="IPR000182">
    <property type="entry name" value="GNAT_dom"/>
</dbReference>
<dbReference type="Gene3D" id="3.40.630.30">
    <property type="match status" value="1"/>
</dbReference>